<proteinExistence type="predicted"/>
<dbReference type="Proteomes" id="UP000663508">
    <property type="component" value="Chromosome"/>
</dbReference>
<accession>A0A8H8WTR5</accession>
<dbReference type="GO" id="GO:0004519">
    <property type="term" value="F:endonuclease activity"/>
    <property type="evidence" value="ECO:0007669"/>
    <property type="project" value="UniProtKB-KW"/>
</dbReference>
<evidence type="ECO:0000256" key="1">
    <source>
        <dbReference type="ARBA" id="ARBA00022723"/>
    </source>
</evidence>
<dbReference type="Gene3D" id="3.30.70.2330">
    <property type="match status" value="1"/>
</dbReference>
<dbReference type="Pfam" id="PF08797">
    <property type="entry name" value="HIRAN"/>
    <property type="match status" value="1"/>
</dbReference>
<gene>
    <name evidence="4" type="ORF">mvi_25640</name>
</gene>
<keyword evidence="2" id="KW-0378">Hydrolase</keyword>
<dbReference type="InterPro" id="IPR014905">
    <property type="entry name" value="HIRAN"/>
</dbReference>
<dbReference type="KEGG" id="mind:mvi_25640"/>
<dbReference type="EMBL" id="AP024145">
    <property type="protein sequence ID" value="BCM84103.1"/>
    <property type="molecule type" value="Genomic_DNA"/>
</dbReference>
<dbReference type="GO" id="GO:0016818">
    <property type="term" value="F:hydrolase activity, acting on acid anhydrides, in phosphorus-containing anhydrides"/>
    <property type="evidence" value="ECO:0007669"/>
    <property type="project" value="InterPro"/>
</dbReference>
<evidence type="ECO:0000259" key="3">
    <source>
        <dbReference type="SMART" id="SM00910"/>
    </source>
</evidence>
<evidence type="ECO:0000313" key="4">
    <source>
        <dbReference type="EMBL" id="BCM84103.1"/>
    </source>
</evidence>
<keyword evidence="4" id="KW-0540">Nuclease</keyword>
<dbReference type="RefSeq" id="WP_207183078.1">
    <property type="nucleotide sequence ID" value="NZ_AP024145.1"/>
</dbReference>
<name>A0A8H8WTR5_9HYPH</name>
<dbReference type="SMART" id="SM00910">
    <property type="entry name" value="HIRAN"/>
    <property type="match status" value="1"/>
</dbReference>
<evidence type="ECO:0000313" key="5">
    <source>
        <dbReference type="Proteomes" id="UP000663508"/>
    </source>
</evidence>
<dbReference type="GO" id="GO:0003676">
    <property type="term" value="F:nucleic acid binding"/>
    <property type="evidence" value="ECO:0007669"/>
    <property type="project" value="InterPro"/>
</dbReference>
<evidence type="ECO:0000256" key="2">
    <source>
        <dbReference type="ARBA" id="ARBA00022801"/>
    </source>
</evidence>
<organism evidence="4 5">
    <name type="scientific">Methylobacterium indicum</name>
    <dbReference type="NCBI Taxonomy" id="1775910"/>
    <lineage>
        <taxon>Bacteria</taxon>
        <taxon>Pseudomonadati</taxon>
        <taxon>Pseudomonadota</taxon>
        <taxon>Alphaproteobacteria</taxon>
        <taxon>Hyphomicrobiales</taxon>
        <taxon>Methylobacteriaceae</taxon>
        <taxon>Methylobacterium</taxon>
    </lineage>
</organism>
<keyword evidence="1" id="KW-0479">Metal-binding</keyword>
<dbReference type="AlphaFoldDB" id="A0A8H8WTR5"/>
<feature type="domain" description="HIRAN" evidence="3">
    <location>
        <begin position="121"/>
        <end position="226"/>
    </location>
</feature>
<sequence length="262" mass="29603">MPDTLYVAWQDEATRRWHTIARLQKQGGSYEFVFTKGVAGLPNLTRQLFNMDSGDIYRFENLIPLFRSRMLSTHRSDYKKVAQWVGVTAEDTEFEQLCKLGLIPGSDSMLFYAAPDVSHGKYKLSFFIHAIKYMHEDAKSWCSMATPGTKLFPLLDVQNPVDPNAVALKCPKENIIVGYIPAFYARDLKLILSDEKCAEHAEICVSRNNSDAPEQLKLLCEVAAPTPEGFVPLDTPSHAPNLRVNAQINAYYDHNKSPFNII</sequence>
<reference evidence="4" key="1">
    <citation type="submission" date="2020-11" db="EMBL/GenBank/DDBJ databases">
        <title>Complete genome sequence of a novel pathogenic Methylobacterium strain isolated from rice in Vietnam.</title>
        <authorList>
            <person name="Lai K."/>
            <person name="Okazaki S."/>
            <person name="Higashi K."/>
            <person name="Mori H."/>
            <person name="Toyoda A."/>
            <person name="Kurokawa K."/>
        </authorList>
    </citation>
    <scope>NUCLEOTIDE SEQUENCE</scope>
    <source>
        <strain evidence="4">VL1</strain>
    </source>
</reference>
<keyword evidence="4" id="KW-0255">Endonuclease</keyword>
<dbReference type="GO" id="GO:0008270">
    <property type="term" value="F:zinc ion binding"/>
    <property type="evidence" value="ECO:0007669"/>
    <property type="project" value="InterPro"/>
</dbReference>
<protein>
    <submittedName>
        <fullName evidence="4">Restriction endonuclease</fullName>
    </submittedName>
</protein>